<organism evidence="3 4">
    <name type="scientific">Saonia flava</name>
    <dbReference type="NCBI Taxonomy" id="523696"/>
    <lineage>
        <taxon>Bacteria</taxon>
        <taxon>Pseudomonadati</taxon>
        <taxon>Bacteroidota</taxon>
        <taxon>Flavobacteriia</taxon>
        <taxon>Flavobacteriales</taxon>
        <taxon>Flavobacteriaceae</taxon>
        <taxon>Saonia</taxon>
    </lineage>
</organism>
<sequence length="159" mass="17943">MKYVYLLSVLLVFLVSCSSTDIKEEEEMAIIEEEEMEMVMEEEEEEMMEEDMMEEEEESSMALMGEFMDGAHPTSGSVTINEDMTLLTLTNFKSDDGPSLELYIASNTNADEYVSLGGLQGLEGDFTYELPNTIDFGTHNVIMVWCVPFSVNFGYAVLE</sequence>
<accession>A0A846QXL3</accession>
<evidence type="ECO:0000313" key="3">
    <source>
        <dbReference type="EMBL" id="NJB69844.1"/>
    </source>
</evidence>
<name>A0A846QXL3_9FLAO</name>
<protein>
    <recommendedName>
        <fullName evidence="2">DM13 domain-containing protein</fullName>
    </recommendedName>
</protein>
<keyword evidence="4" id="KW-1185">Reference proteome</keyword>
<keyword evidence="1" id="KW-0175">Coiled coil</keyword>
<feature type="coiled-coil region" evidence="1">
    <location>
        <begin position="22"/>
        <end position="59"/>
    </location>
</feature>
<evidence type="ECO:0000256" key="1">
    <source>
        <dbReference type="SAM" id="Coils"/>
    </source>
</evidence>
<gene>
    <name evidence="3" type="ORF">GGR42_000306</name>
</gene>
<dbReference type="AlphaFoldDB" id="A0A846QXL3"/>
<dbReference type="EMBL" id="JAATJJ010000001">
    <property type="protein sequence ID" value="NJB69844.1"/>
    <property type="molecule type" value="Genomic_DNA"/>
</dbReference>
<dbReference type="Pfam" id="PF10517">
    <property type="entry name" value="DM13"/>
    <property type="match status" value="1"/>
</dbReference>
<dbReference type="RefSeq" id="WP_167960155.1">
    <property type="nucleotide sequence ID" value="NZ_JAATJJ010000001.1"/>
</dbReference>
<dbReference type="PROSITE" id="PS51549">
    <property type="entry name" value="DM13"/>
    <property type="match status" value="1"/>
</dbReference>
<evidence type="ECO:0000313" key="4">
    <source>
        <dbReference type="Proteomes" id="UP000590442"/>
    </source>
</evidence>
<feature type="domain" description="DM13" evidence="2">
    <location>
        <begin position="65"/>
        <end position="159"/>
    </location>
</feature>
<proteinExistence type="predicted"/>
<evidence type="ECO:0000259" key="2">
    <source>
        <dbReference type="PROSITE" id="PS51549"/>
    </source>
</evidence>
<reference evidence="3 4" key="1">
    <citation type="submission" date="2020-03" db="EMBL/GenBank/DDBJ databases">
        <title>Genomic Encyclopedia of Type Strains, Phase IV (KMG-IV): sequencing the most valuable type-strain genomes for metagenomic binning, comparative biology and taxonomic classification.</title>
        <authorList>
            <person name="Goeker M."/>
        </authorList>
    </citation>
    <scope>NUCLEOTIDE SEQUENCE [LARGE SCALE GENOMIC DNA]</scope>
    <source>
        <strain evidence="3 4">DSM 29762</strain>
    </source>
</reference>
<dbReference type="Proteomes" id="UP000590442">
    <property type="component" value="Unassembled WGS sequence"/>
</dbReference>
<dbReference type="PROSITE" id="PS51257">
    <property type="entry name" value="PROKAR_LIPOPROTEIN"/>
    <property type="match status" value="1"/>
</dbReference>
<dbReference type="InterPro" id="IPR019545">
    <property type="entry name" value="DM13_domain"/>
</dbReference>
<comment type="caution">
    <text evidence="3">The sequence shown here is derived from an EMBL/GenBank/DDBJ whole genome shotgun (WGS) entry which is preliminary data.</text>
</comment>